<evidence type="ECO:0000256" key="1">
    <source>
        <dbReference type="SAM" id="Phobius"/>
    </source>
</evidence>
<dbReference type="EMBL" id="VUOA01000044">
    <property type="protein sequence ID" value="KAA2234754.1"/>
    <property type="molecule type" value="Genomic_DNA"/>
</dbReference>
<feature type="transmembrane region" description="Helical" evidence="1">
    <location>
        <begin position="38"/>
        <end position="59"/>
    </location>
</feature>
<protein>
    <submittedName>
        <fullName evidence="2">Uncharacterized protein</fullName>
    </submittedName>
</protein>
<sequence>MSLSLILGAVFLAAGLLLLFICLPKRDGRQPAFLKKEFFSMLTPVTILSLLVMGMGLLWSSL</sequence>
<keyword evidence="1" id="KW-0472">Membrane</keyword>
<accession>A0A5B2V711</accession>
<dbReference type="RefSeq" id="WP_149821967.1">
    <property type="nucleotide sequence ID" value="NZ_VUOA01000044.1"/>
</dbReference>
<keyword evidence="3" id="KW-1185">Reference proteome</keyword>
<organism evidence="2 3">
    <name type="scientific">Salinarimonas soli</name>
    <dbReference type="NCBI Taxonomy" id="1638099"/>
    <lineage>
        <taxon>Bacteria</taxon>
        <taxon>Pseudomonadati</taxon>
        <taxon>Pseudomonadota</taxon>
        <taxon>Alphaproteobacteria</taxon>
        <taxon>Hyphomicrobiales</taxon>
        <taxon>Salinarimonadaceae</taxon>
        <taxon>Salinarimonas</taxon>
    </lineage>
</organism>
<reference evidence="2 3" key="1">
    <citation type="submission" date="2019-09" db="EMBL/GenBank/DDBJ databases">
        <title>Salinarimonas rosea gen. nov., sp. nov., a new member of the a-2 subgroup of the Proteobacteria.</title>
        <authorList>
            <person name="Liu J."/>
        </authorList>
    </citation>
    <scope>NUCLEOTIDE SEQUENCE [LARGE SCALE GENOMIC DNA]</scope>
    <source>
        <strain evidence="2 3">BN140002</strain>
    </source>
</reference>
<dbReference type="Proteomes" id="UP000323142">
    <property type="component" value="Unassembled WGS sequence"/>
</dbReference>
<evidence type="ECO:0000313" key="2">
    <source>
        <dbReference type="EMBL" id="KAA2234754.1"/>
    </source>
</evidence>
<keyword evidence="1" id="KW-1133">Transmembrane helix</keyword>
<comment type="caution">
    <text evidence="2">The sequence shown here is derived from an EMBL/GenBank/DDBJ whole genome shotgun (WGS) entry which is preliminary data.</text>
</comment>
<evidence type="ECO:0000313" key="3">
    <source>
        <dbReference type="Proteomes" id="UP000323142"/>
    </source>
</evidence>
<gene>
    <name evidence="2" type="ORF">F0L46_23070</name>
</gene>
<name>A0A5B2V711_9HYPH</name>
<dbReference type="AlphaFoldDB" id="A0A5B2V711"/>
<reference evidence="2 3" key="2">
    <citation type="submission" date="2019-09" db="EMBL/GenBank/DDBJ databases">
        <authorList>
            <person name="Jin C."/>
        </authorList>
    </citation>
    <scope>NUCLEOTIDE SEQUENCE [LARGE SCALE GENOMIC DNA]</scope>
    <source>
        <strain evidence="2 3">BN140002</strain>
    </source>
</reference>
<keyword evidence="1" id="KW-0812">Transmembrane</keyword>
<proteinExistence type="predicted"/>